<reference evidence="1 2" key="1">
    <citation type="submission" date="2019-05" db="EMBL/GenBank/DDBJ databases">
        <title>Another draft genome of Portunus trituberculatus and its Hox gene families provides insights of decapod evolution.</title>
        <authorList>
            <person name="Jeong J.-H."/>
            <person name="Song I."/>
            <person name="Kim S."/>
            <person name="Choi T."/>
            <person name="Kim D."/>
            <person name="Ryu S."/>
            <person name="Kim W."/>
        </authorList>
    </citation>
    <scope>NUCLEOTIDE SEQUENCE [LARGE SCALE GENOMIC DNA]</scope>
    <source>
        <tissue evidence="1">Muscle</tissue>
    </source>
</reference>
<evidence type="ECO:0000313" key="2">
    <source>
        <dbReference type="Proteomes" id="UP000324222"/>
    </source>
</evidence>
<evidence type="ECO:0000313" key="1">
    <source>
        <dbReference type="EMBL" id="MPC39059.1"/>
    </source>
</evidence>
<dbReference type="AlphaFoldDB" id="A0A5B7F1E7"/>
<protein>
    <submittedName>
        <fullName evidence="1">Uncharacterized protein</fullName>
    </submittedName>
</protein>
<dbReference type="EMBL" id="VSRR010004247">
    <property type="protein sequence ID" value="MPC39059.1"/>
    <property type="molecule type" value="Genomic_DNA"/>
</dbReference>
<keyword evidence="2" id="KW-1185">Reference proteome</keyword>
<gene>
    <name evidence="1" type="ORF">E2C01_032578</name>
</gene>
<accession>A0A5B7F1E7</accession>
<dbReference type="Proteomes" id="UP000324222">
    <property type="component" value="Unassembled WGS sequence"/>
</dbReference>
<proteinExistence type="predicted"/>
<organism evidence="1 2">
    <name type="scientific">Portunus trituberculatus</name>
    <name type="common">Swimming crab</name>
    <name type="synonym">Neptunus trituberculatus</name>
    <dbReference type="NCBI Taxonomy" id="210409"/>
    <lineage>
        <taxon>Eukaryota</taxon>
        <taxon>Metazoa</taxon>
        <taxon>Ecdysozoa</taxon>
        <taxon>Arthropoda</taxon>
        <taxon>Crustacea</taxon>
        <taxon>Multicrustacea</taxon>
        <taxon>Malacostraca</taxon>
        <taxon>Eumalacostraca</taxon>
        <taxon>Eucarida</taxon>
        <taxon>Decapoda</taxon>
        <taxon>Pleocyemata</taxon>
        <taxon>Brachyura</taxon>
        <taxon>Eubrachyura</taxon>
        <taxon>Portunoidea</taxon>
        <taxon>Portunidae</taxon>
        <taxon>Portuninae</taxon>
        <taxon>Portunus</taxon>
    </lineage>
</organism>
<comment type="caution">
    <text evidence="1">The sequence shown here is derived from an EMBL/GenBank/DDBJ whole genome shotgun (WGS) entry which is preliminary data.</text>
</comment>
<name>A0A5B7F1E7_PORTR</name>
<sequence length="79" mass="8734">MEVYGSVLKGLCLQLWFLAGWECMGVSMGDWFRVYGSGRKSAWEYVSMGVWFRAGTTTTALLHVAPWAAGTLRSTPSPL</sequence>